<dbReference type="AlphaFoldDB" id="A0A2S6CNH7"/>
<keyword evidence="3" id="KW-1185">Reference proteome</keyword>
<protein>
    <submittedName>
        <fullName evidence="2">Uncharacterized protein</fullName>
    </submittedName>
</protein>
<proteinExistence type="predicted"/>
<name>A0A2S6CNH7_9PEZI</name>
<accession>A0A2S6CNH7</accession>
<sequence>MFSRTAAFQRVENGHGSDIDLVPLTDTRYDACSALHKQVKQMQYGVPASKPLLDWKDTLAASVSILCCATASIVVMDERLAWSLGVKYQLIVVGFPLSIMNLCLDYTVPLFFLCCEARGAATLQNFEAIMRGTLLGDNISYIWRAVSFLLKILPIALSVGYKLFVEGISTHEIGSSSEMDPNFFGLYAPPGLDWTGPILMTNVTLPFIQATATNVSFYSAEGVPKLDPPYPEFPRACGYNMLMLDEHSVAMLDTPRPEWVSRVQAALELGERWNATAAVTATVSVKNDTVDEFRNLDREEDEDHWAGYGATAGQEWPNSTFATANRHNGWSTGLMSNRGGQGDESWTYIGLYPNVRSFQSFVPYAKRYDTIRVPCSGTWTIARGIVELVEGKCDLADGVKSETFERNQRVLRDNNLDMAENYLPNLNHFLGPFTVLRNDSRWIVPTMTAVVASMKWSLITVVNGPSRPGWDTTNWGGIYANTGLKYTARPTIVSSKLTLKRSYVLLLLFAVQPIMTFAMIAGSMMLRSVPVGKGFGIIAVLAGVRPESLGILKGAGFSGEVTEPIQLNIHIVEPESRSAEIVYTLGNQGPGPVEDLRRRWTYS</sequence>
<keyword evidence="1" id="KW-0812">Transmembrane</keyword>
<dbReference type="Proteomes" id="UP000237631">
    <property type="component" value="Unassembled WGS sequence"/>
</dbReference>
<evidence type="ECO:0000313" key="3">
    <source>
        <dbReference type="Proteomes" id="UP000237631"/>
    </source>
</evidence>
<comment type="caution">
    <text evidence="2">The sequence shown here is derived from an EMBL/GenBank/DDBJ whole genome shotgun (WGS) entry which is preliminary data.</text>
</comment>
<keyword evidence="1" id="KW-1133">Transmembrane helix</keyword>
<feature type="transmembrane region" description="Helical" evidence="1">
    <location>
        <begin position="59"/>
        <end position="76"/>
    </location>
</feature>
<evidence type="ECO:0000313" key="2">
    <source>
        <dbReference type="EMBL" id="PPJ61284.1"/>
    </source>
</evidence>
<gene>
    <name evidence="2" type="ORF">CBER1_09319</name>
</gene>
<dbReference type="OrthoDB" id="5420013at2759"/>
<feature type="transmembrane region" description="Helical" evidence="1">
    <location>
        <begin position="503"/>
        <end position="526"/>
    </location>
</feature>
<organism evidence="2 3">
    <name type="scientific">Cercospora berteroae</name>
    <dbReference type="NCBI Taxonomy" id="357750"/>
    <lineage>
        <taxon>Eukaryota</taxon>
        <taxon>Fungi</taxon>
        <taxon>Dikarya</taxon>
        <taxon>Ascomycota</taxon>
        <taxon>Pezizomycotina</taxon>
        <taxon>Dothideomycetes</taxon>
        <taxon>Dothideomycetidae</taxon>
        <taxon>Mycosphaerellales</taxon>
        <taxon>Mycosphaerellaceae</taxon>
        <taxon>Cercospora</taxon>
    </lineage>
</organism>
<feature type="transmembrane region" description="Helical" evidence="1">
    <location>
        <begin position="88"/>
        <end position="112"/>
    </location>
</feature>
<dbReference type="EMBL" id="PNEN01000070">
    <property type="protein sequence ID" value="PPJ61284.1"/>
    <property type="molecule type" value="Genomic_DNA"/>
</dbReference>
<keyword evidence="1" id="KW-0472">Membrane</keyword>
<reference evidence="3" key="1">
    <citation type="journal article" date="2017" name="bioRxiv">
        <title>Conservation of a gene cluster reveals novel cercosporin biosynthetic mechanisms and extends production to the genus Colletotrichum.</title>
        <authorList>
            <person name="de Jonge R."/>
            <person name="Ebert M.K."/>
            <person name="Huitt-Roehl C.R."/>
            <person name="Pal P."/>
            <person name="Suttle J.C."/>
            <person name="Spanner R.E."/>
            <person name="Neubauer J.D."/>
            <person name="Jurick W.M.II."/>
            <person name="Stott K.A."/>
            <person name="Secor G.A."/>
            <person name="Thomma B.P.H.J."/>
            <person name="Van de Peer Y."/>
            <person name="Townsend C.A."/>
            <person name="Bolton M.D."/>
        </authorList>
    </citation>
    <scope>NUCLEOTIDE SEQUENCE [LARGE SCALE GENOMIC DNA]</scope>
    <source>
        <strain evidence="3">CBS538.71</strain>
    </source>
</reference>
<evidence type="ECO:0000256" key="1">
    <source>
        <dbReference type="SAM" id="Phobius"/>
    </source>
</evidence>